<dbReference type="FunFam" id="3.40.50.300:FF:000695">
    <property type="entry name" value="Flagellar biosynthesis regulator FlhF"/>
    <property type="match status" value="1"/>
</dbReference>
<name>A0A5J5HTK2_9BACI</name>
<dbReference type="InterPro" id="IPR020006">
    <property type="entry name" value="FlhF"/>
</dbReference>
<dbReference type="Pfam" id="PF00448">
    <property type="entry name" value="SRP54"/>
    <property type="match status" value="1"/>
</dbReference>
<keyword evidence="11" id="KW-1006">Bacterial flagellum protein export</keyword>
<dbReference type="NCBIfam" id="TIGR03499">
    <property type="entry name" value="FlhF"/>
    <property type="match status" value="1"/>
</dbReference>
<dbReference type="RefSeq" id="WP_150439513.1">
    <property type="nucleotide sequence ID" value="NZ_VYKL01000015.1"/>
</dbReference>
<evidence type="ECO:0000256" key="10">
    <source>
        <dbReference type="ARBA" id="ARBA00023136"/>
    </source>
</evidence>
<dbReference type="InterPro" id="IPR027417">
    <property type="entry name" value="P-loop_NTPase"/>
</dbReference>
<feature type="domain" description="AAA+ ATPase" evidence="14">
    <location>
        <begin position="190"/>
        <end position="326"/>
    </location>
</feature>
<evidence type="ECO:0000313" key="17">
    <source>
        <dbReference type="Proteomes" id="UP000326671"/>
    </source>
</evidence>
<evidence type="ECO:0000256" key="12">
    <source>
        <dbReference type="ARBA" id="ARBA00025337"/>
    </source>
</evidence>
<dbReference type="InterPro" id="IPR047040">
    <property type="entry name" value="FlhF__GTPase_dom"/>
</dbReference>
<dbReference type="GO" id="GO:0006614">
    <property type="term" value="P:SRP-dependent cotranslational protein targeting to membrane"/>
    <property type="evidence" value="ECO:0007669"/>
    <property type="project" value="UniProtKB-UniRule"/>
</dbReference>
<evidence type="ECO:0000256" key="3">
    <source>
        <dbReference type="ARBA" id="ARBA00014919"/>
    </source>
</evidence>
<evidence type="ECO:0000256" key="11">
    <source>
        <dbReference type="ARBA" id="ARBA00023225"/>
    </source>
</evidence>
<dbReference type="InterPro" id="IPR000897">
    <property type="entry name" value="SRP54_GTPase_dom"/>
</dbReference>
<dbReference type="CDD" id="cd17873">
    <property type="entry name" value="FlhF"/>
    <property type="match status" value="1"/>
</dbReference>
<dbReference type="SMART" id="SM00382">
    <property type="entry name" value="AAA"/>
    <property type="match status" value="1"/>
</dbReference>
<evidence type="ECO:0000256" key="6">
    <source>
        <dbReference type="ARBA" id="ARBA00022741"/>
    </source>
</evidence>
<dbReference type="SUPFAM" id="SSF52540">
    <property type="entry name" value="P-loop containing nucleoside triphosphate hydrolases"/>
    <property type="match status" value="1"/>
</dbReference>
<evidence type="ECO:0000256" key="9">
    <source>
        <dbReference type="ARBA" id="ARBA00023134"/>
    </source>
</evidence>
<evidence type="ECO:0000256" key="8">
    <source>
        <dbReference type="ARBA" id="ARBA00022927"/>
    </source>
</evidence>
<keyword evidence="6" id="KW-0547">Nucleotide-binding</keyword>
<keyword evidence="17" id="KW-1185">Reference proteome</keyword>
<gene>
    <name evidence="16" type="primary">flhF</name>
    <name evidence="16" type="ORF">F4V44_08210</name>
</gene>
<keyword evidence="4" id="KW-0813">Transport</keyword>
<evidence type="ECO:0000256" key="2">
    <source>
        <dbReference type="ARBA" id="ARBA00008531"/>
    </source>
</evidence>
<evidence type="ECO:0000259" key="15">
    <source>
        <dbReference type="SMART" id="SM00962"/>
    </source>
</evidence>
<dbReference type="GO" id="GO:0005047">
    <property type="term" value="F:signal recognition particle binding"/>
    <property type="evidence" value="ECO:0007669"/>
    <property type="project" value="TreeGrafter"/>
</dbReference>
<comment type="similarity">
    <text evidence="2">Belongs to the GTP-binding SRP family.</text>
</comment>
<keyword evidence="8" id="KW-0653">Protein transport</keyword>
<dbReference type="GO" id="GO:0015031">
    <property type="term" value="P:protein transport"/>
    <property type="evidence" value="ECO:0007669"/>
    <property type="project" value="UniProtKB-KW"/>
</dbReference>
<dbReference type="PANTHER" id="PTHR43134">
    <property type="entry name" value="SIGNAL RECOGNITION PARTICLE RECEPTOR SUBUNIT ALPHA"/>
    <property type="match status" value="1"/>
</dbReference>
<accession>A0A5J5HTK2</accession>
<keyword evidence="16" id="KW-0966">Cell projection</keyword>
<comment type="subcellular location">
    <subcellularLocation>
        <location evidence="1">Cell membrane</location>
        <topology evidence="1">Peripheral membrane protein</topology>
        <orientation evidence="1">Cytoplasmic side</orientation>
    </subcellularLocation>
</comment>
<reference evidence="16 17" key="1">
    <citation type="submission" date="2019-09" db="EMBL/GenBank/DDBJ databases">
        <title>Whole genome sequences of isolates from the Mars Exploration Rovers.</title>
        <authorList>
            <person name="Seuylemezian A."/>
            <person name="Vaishampayan P."/>
        </authorList>
    </citation>
    <scope>NUCLEOTIDE SEQUENCE [LARGE SCALE GENOMIC DNA]</scope>
    <source>
        <strain evidence="16 17">MER_TA_151</strain>
    </source>
</reference>
<dbReference type="Gene3D" id="3.40.50.300">
    <property type="entry name" value="P-loop containing nucleotide triphosphate hydrolases"/>
    <property type="match status" value="1"/>
</dbReference>
<dbReference type="GO" id="GO:0005525">
    <property type="term" value="F:GTP binding"/>
    <property type="evidence" value="ECO:0007669"/>
    <property type="project" value="UniProtKB-UniRule"/>
</dbReference>
<evidence type="ECO:0000313" key="16">
    <source>
        <dbReference type="EMBL" id="KAA9025859.1"/>
    </source>
</evidence>
<dbReference type="PANTHER" id="PTHR43134:SF3">
    <property type="entry name" value="FLAGELLAR BIOSYNTHESIS PROTEIN FLHF"/>
    <property type="match status" value="1"/>
</dbReference>
<dbReference type="OrthoDB" id="9778554at2"/>
<keyword evidence="10" id="KW-0472">Membrane</keyword>
<keyword evidence="16" id="KW-0969">Cilium</keyword>
<dbReference type="GO" id="GO:0044781">
    <property type="term" value="P:bacterial-type flagellum organization"/>
    <property type="evidence" value="ECO:0007669"/>
    <property type="project" value="UniProtKB-UniRule"/>
</dbReference>
<dbReference type="AlphaFoldDB" id="A0A5J5HTK2"/>
<evidence type="ECO:0000256" key="7">
    <source>
        <dbReference type="ARBA" id="ARBA00022795"/>
    </source>
</evidence>
<dbReference type="SMART" id="SM00962">
    <property type="entry name" value="SRP54"/>
    <property type="match status" value="1"/>
</dbReference>
<evidence type="ECO:0000256" key="5">
    <source>
        <dbReference type="ARBA" id="ARBA00022475"/>
    </source>
</evidence>
<protein>
    <recommendedName>
        <fullName evidence="3 13">Flagellar biosynthesis protein FlhF</fullName>
    </recommendedName>
</protein>
<comment type="function">
    <text evidence="12">Necessary for flagellar biosynthesis. May be involved in translocation of the flagellum.</text>
</comment>
<dbReference type="Proteomes" id="UP000326671">
    <property type="component" value="Unassembled WGS sequence"/>
</dbReference>
<organism evidence="16 17">
    <name type="scientific">Niallia endozanthoxylica</name>
    <dbReference type="NCBI Taxonomy" id="2036016"/>
    <lineage>
        <taxon>Bacteria</taxon>
        <taxon>Bacillati</taxon>
        <taxon>Bacillota</taxon>
        <taxon>Bacilli</taxon>
        <taxon>Bacillales</taxon>
        <taxon>Bacillaceae</taxon>
        <taxon>Niallia</taxon>
    </lineage>
</organism>
<evidence type="ECO:0000256" key="13">
    <source>
        <dbReference type="NCBIfam" id="TIGR03499"/>
    </source>
</evidence>
<keyword evidence="9" id="KW-0342">GTP-binding</keyword>
<sequence length="384" mass="43349">MKVKKYRAATMPEAMKLVRSELGHEAIILNSKVIQTRGFFGLFKKRSIEVIAALDDKMKDPIKPVIKEKQKSVETEGPSKNSQILKSVDNNHVLISKDLQNELTELKALLKNVKMESSEGIPLPTPIQDLKNRLTNQGIDQELMNSLLKAAIEEWYSNGGKMTGAEVLKWAKTYLINQISHLSFGDISFKKKFILVVGPTGVGKTTTLAKIAANCILKYKKKVAFITTDTYRIAAIDQLKTYANILNAPIEVCYNLDDFQKATQAFTNYDLVFIDTAGRNFRNRKYVEDLNHIIDFQKDIETFLVLSLTSKQMDMEEIYQQFSLISIDKMIFSKADETSTFGSLYNMIYKKQKAAAYITNGQNVPDDFIAATPENVVSRIIGVD</sequence>
<comment type="caution">
    <text evidence="16">The sequence shown here is derived from an EMBL/GenBank/DDBJ whole genome shotgun (WGS) entry which is preliminary data.</text>
</comment>
<keyword evidence="7" id="KW-1005">Bacterial flagellum biogenesis</keyword>
<evidence type="ECO:0000256" key="4">
    <source>
        <dbReference type="ARBA" id="ARBA00022448"/>
    </source>
</evidence>
<proteinExistence type="inferred from homology"/>
<evidence type="ECO:0000259" key="14">
    <source>
        <dbReference type="SMART" id="SM00382"/>
    </source>
</evidence>
<evidence type="ECO:0000256" key="1">
    <source>
        <dbReference type="ARBA" id="ARBA00004413"/>
    </source>
</evidence>
<keyword evidence="16" id="KW-0282">Flagellum</keyword>
<dbReference type="Gene3D" id="1.20.120.1380">
    <property type="entry name" value="Flagellar FlhF biosynthesis protein, N domain"/>
    <property type="match status" value="1"/>
</dbReference>
<keyword evidence="5" id="KW-1003">Cell membrane</keyword>
<feature type="domain" description="SRP54-type proteins GTP-binding" evidence="15">
    <location>
        <begin position="191"/>
        <end position="382"/>
    </location>
</feature>
<dbReference type="GO" id="GO:0005886">
    <property type="term" value="C:plasma membrane"/>
    <property type="evidence" value="ECO:0007669"/>
    <property type="project" value="UniProtKB-SubCell"/>
</dbReference>
<dbReference type="GO" id="GO:0003924">
    <property type="term" value="F:GTPase activity"/>
    <property type="evidence" value="ECO:0007669"/>
    <property type="project" value="UniProtKB-UniRule"/>
</dbReference>
<dbReference type="EMBL" id="VYKL01000015">
    <property type="protein sequence ID" value="KAA9025859.1"/>
    <property type="molecule type" value="Genomic_DNA"/>
</dbReference>
<dbReference type="InterPro" id="IPR003593">
    <property type="entry name" value="AAA+_ATPase"/>
</dbReference>